<gene>
    <name evidence="2" type="ORF">EUGRSUZ_B02035</name>
</gene>
<sequence>MQFHSIISVANIYIIHLVKSSSIFFFFFFVIVNDSTLNLGFYVSAIELFTYDACGKENIGSCRVIMQSC</sequence>
<evidence type="ECO:0000256" key="1">
    <source>
        <dbReference type="SAM" id="Phobius"/>
    </source>
</evidence>
<keyword evidence="1" id="KW-0812">Transmembrane</keyword>
<dbReference type="InParanoid" id="A0A059D3P4"/>
<dbReference type="EMBL" id="KK198754">
    <property type="protein sequence ID" value="KCW85212.1"/>
    <property type="molecule type" value="Genomic_DNA"/>
</dbReference>
<keyword evidence="1" id="KW-0472">Membrane</keyword>
<organism evidence="2">
    <name type="scientific">Eucalyptus grandis</name>
    <name type="common">Flooded gum</name>
    <dbReference type="NCBI Taxonomy" id="71139"/>
    <lineage>
        <taxon>Eukaryota</taxon>
        <taxon>Viridiplantae</taxon>
        <taxon>Streptophyta</taxon>
        <taxon>Embryophyta</taxon>
        <taxon>Tracheophyta</taxon>
        <taxon>Spermatophyta</taxon>
        <taxon>Magnoliopsida</taxon>
        <taxon>eudicotyledons</taxon>
        <taxon>Gunneridae</taxon>
        <taxon>Pentapetalae</taxon>
        <taxon>rosids</taxon>
        <taxon>malvids</taxon>
        <taxon>Myrtales</taxon>
        <taxon>Myrtaceae</taxon>
        <taxon>Myrtoideae</taxon>
        <taxon>Eucalypteae</taxon>
        <taxon>Eucalyptus</taxon>
    </lineage>
</organism>
<protein>
    <submittedName>
        <fullName evidence="2">Uncharacterized protein</fullName>
    </submittedName>
</protein>
<dbReference type="AlphaFoldDB" id="A0A059D3P4"/>
<accession>A0A059D3P4</accession>
<keyword evidence="1" id="KW-1133">Transmembrane helix</keyword>
<dbReference type="Gramene" id="KCW85212">
    <property type="protein sequence ID" value="KCW85212"/>
    <property type="gene ID" value="EUGRSUZ_B02035"/>
</dbReference>
<feature type="transmembrane region" description="Helical" evidence="1">
    <location>
        <begin position="12"/>
        <end position="32"/>
    </location>
</feature>
<evidence type="ECO:0000313" key="2">
    <source>
        <dbReference type="EMBL" id="KCW85212.1"/>
    </source>
</evidence>
<proteinExistence type="predicted"/>
<name>A0A059D3P4_EUCGR</name>
<reference evidence="2" key="1">
    <citation type="submission" date="2013-07" db="EMBL/GenBank/DDBJ databases">
        <title>The genome of Eucalyptus grandis.</title>
        <authorList>
            <person name="Schmutz J."/>
            <person name="Hayes R."/>
            <person name="Myburg A."/>
            <person name="Tuskan G."/>
            <person name="Grattapaglia D."/>
            <person name="Rokhsar D.S."/>
        </authorList>
    </citation>
    <scope>NUCLEOTIDE SEQUENCE</scope>
    <source>
        <tissue evidence="2">Leaf extractions</tissue>
    </source>
</reference>